<evidence type="ECO:0000256" key="1">
    <source>
        <dbReference type="SAM" id="MobiDB-lite"/>
    </source>
</evidence>
<dbReference type="Pfam" id="PF13411">
    <property type="entry name" value="MerR_1"/>
    <property type="match status" value="1"/>
</dbReference>
<dbReference type="Proteomes" id="UP000193409">
    <property type="component" value="Unassembled WGS sequence"/>
</dbReference>
<protein>
    <submittedName>
        <fullName evidence="3">MerR family regulatory protein</fullName>
    </submittedName>
</protein>
<sequence>MAKSADAFRTISEVSDWLDTPAHVLRFWESRFSQVKPVKRAGGRRYYRPADMLLLGGIKKLLHEDGLSIKEAQQVLREQGVKQVARLSRPIDDEAAPAPAADVKSAVDRATSAGGATGNAAAAKAPAAKPRILSAMPEAANLSTPVQADLFAQPAAAETEAGAAPAPSQAAESAVAPDSRAEPGTGPENPTEGTPAQATEPAPETAPASAAGTVTPSAGSGAFLEDPARILALRDRLRARRTGDAAALRPLYERLRALRENMDAPLASKNGK</sequence>
<dbReference type="RefSeq" id="WP_085866791.1">
    <property type="nucleotide sequence ID" value="NZ_FWFQ01000001.1"/>
</dbReference>
<evidence type="ECO:0000313" key="3">
    <source>
        <dbReference type="EMBL" id="SLN12469.1"/>
    </source>
</evidence>
<feature type="region of interest" description="Disordered" evidence="1">
    <location>
        <begin position="106"/>
        <end position="125"/>
    </location>
</feature>
<dbReference type="InterPro" id="IPR009061">
    <property type="entry name" value="DNA-bd_dom_put_sf"/>
</dbReference>
<dbReference type="GO" id="GO:0006355">
    <property type="term" value="P:regulation of DNA-templated transcription"/>
    <property type="evidence" value="ECO:0007669"/>
    <property type="project" value="InterPro"/>
</dbReference>
<organism evidence="3 4">
    <name type="scientific">Pseudoruegeria aquimaris</name>
    <dbReference type="NCBI Taxonomy" id="393663"/>
    <lineage>
        <taxon>Bacteria</taxon>
        <taxon>Pseudomonadati</taxon>
        <taxon>Pseudomonadota</taxon>
        <taxon>Alphaproteobacteria</taxon>
        <taxon>Rhodobacterales</taxon>
        <taxon>Roseobacteraceae</taxon>
        <taxon>Pseudoruegeria</taxon>
    </lineage>
</organism>
<dbReference type="AlphaFoldDB" id="A0A1Y5RAD3"/>
<dbReference type="SUPFAM" id="SSF46955">
    <property type="entry name" value="Putative DNA-binding domain"/>
    <property type="match status" value="1"/>
</dbReference>
<evidence type="ECO:0000313" key="4">
    <source>
        <dbReference type="Proteomes" id="UP000193409"/>
    </source>
</evidence>
<dbReference type="EMBL" id="FWFQ01000001">
    <property type="protein sequence ID" value="SLN12469.1"/>
    <property type="molecule type" value="Genomic_DNA"/>
</dbReference>
<keyword evidence="4" id="KW-1185">Reference proteome</keyword>
<dbReference type="GO" id="GO:0003677">
    <property type="term" value="F:DNA binding"/>
    <property type="evidence" value="ECO:0007669"/>
    <property type="project" value="InterPro"/>
</dbReference>
<feature type="region of interest" description="Disordered" evidence="1">
    <location>
        <begin position="155"/>
        <end position="226"/>
    </location>
</feature>
<feature type="compositionally biased region" description="Low complexity" evidence="1">
    <location>
        <begin position="190"/>
        <end position="213"/>
    </location>
</feature>
<feature type="domain" description="HTH merR-type" evidence="2">
    <location>
        <begin position="10"/>
        <end position="78"/>
    </location>
</feature>
<accession>A0A1Y5RAD3</accession>
<dbReference type="CDD" id="cd04765">
    <property type="entry name" value="HTH_MlrA-like_sg2"/>
    <property type="match status" value="1"/>
</dbReference>
<dbReference type="PROSITE" id="PS50937">
    <property type="entry name" value="HTH_MERR_2"/>
    <property type="match status" value="1"/>
</dbReference>
<reference evidence="3 4" key="1">
    <citation type="submission" date="2017-03" db="EMBL/GenBank/DDBJ databases">
        <authorList>
            <person name="Afonso C.L."/>
            <person name="Miller P.J."/>
            <person name="Scott M.A."/>
            <person name="Spackman E."/>
            <person name="Goraichik I."/>
            <person name="Dimitrov K.M."/>
            <person name="Suarez D.L."/>
            <person name="Swayne D.E."/>
        </authorList>
    </citation>
    <scope>NUCLEOTIDE SEQUENCE [LARGE SCALE GENOMIC DNA]</scope>
    <source>
        <strain evidence="3 4">CECT 7680</strain>
    </source>
</reference>
<proteinExistence type="predicted"/>
<feature type="compositionally biased region" description="Low complexity" evidence="1">
    <location>
        <begin position="155"/>
        <end position="177"/>
    </location>
</feature>
<evidence type="ECO:0000259" key="2">
    <source>
        <dbReference type="PROSITE" id="PS50937"/>
    </source>
</evidence>
<dbReference type="InterPro" id="IPR000551">
    <property type="entry name" value="MerR-type_HTH_dom"/>
</dbReference>
<name>A0A1Y5RAD3_9RHOB</name>
<dbReference type="SMART" id="SM00422">
    <property type="entry name" value="HTH_MERR"/>
    <property type="match status" value="1"/>
</dbReference>
<feature type="compositionally biased region" description="Low complexity" evidence="1">
    <location>
        <begin position="110"/>
        <end position="125"/>
    </location>
</feature>
<dbReference type="Gene3D" id="1.10.1660.10">
    <property type="match status" value="1"/>
</dbReference>
<dbReference type="OrthoDB" id="9810140at2"/>
<gene>
    <name evidence="3" type="ORF">PSA7680_00203</name>
</gene>